<gene>
    <name evidence="3" type="ORF">ASEP1449_LOCUS6141</name>
</gene>
<dbReference type="EMBL" id="HBHQ01009087">
    <property type="protein sequence ID" value="CAD9814316.1"/>
    <property type="molecule type" value="Transcribed_RNA"/>
</dbReference>
<keyword evidence="1" id="KW-0732">Signal</keyword>
<dbReference type="Gene3D" id="3.40.50.720">
    <property type="entry name" value="NAD(P)-binding Rossmann-like Domain"/>
    <property type="match status" value="1"/>
</dbReference>
<dbReference type="InterPro" id="IPR016040">
    <property type="entry name" value="NAD(P)-bd_dom"/>
</dbReference>
<evidence type="ECO:0000313" key="3">
    <source>
        <dbReference type="EMBL" id="CAD9814316.1"/>
    </source>
</evidence>
<name>A0A7S2UDM5_9STRA</name>
<dbReference type="PANTHER" id="PTHR15020:SF45">
    <property type="entry name" value="NAD(P)-BINDING DOMAIN-CONTAINING PROTEIN"/>
    <property type="match status" value="1"/>
</dbReference>
<protein>
    <recommendedName>
        <fullName evidence="2">NAD(P)-binding domain-containing protein</fullName>
    </recommendedName>
</protein>
<organism evidence="3">
    <name type="scientific">Attheya septentrionalis</name>
    <dbReference type="NCBI Taxonomy" id="420275"/>
    <lineage>
        <taxon>Eukaryota</taxon>
        <taxon>Sar</taxon>
        <taxon>Stramenopiles</taxon>
        <taxon>Ochrophyta</taxon>
        <taxon>Bacillariophyta</taxon>
        <taxon>Coscinodiscophyceae</taxon>
        <taxon>Chaetocerotophycidae</taxon>
        <taxon>Chaetocerotales</taxon>
        <taxon>Attheyaceae</taxon>
        <taxon>Attheya</taxon>
    </lineage>
</organism>
<dbReference type="SUPFAM" id="SSF51735">
    <property type="entry name" value="NAD(P)-binding Rossmann-fold domains"/>
    <property type="match status" value="1"/>
</dbReference>
<dbReference type="Pfam" id="PF13460">
    <property type="entry name" value="NAD_binding_10"/>
    <property type="match status" value="1"/>
</dbReference>
<sequence length="280" mass="28844">MLRLLPLAAAALLAGVCSAFVPASTFVSRTTASSAKKSYSSLYMVEGQGGQTYNKVFVAGGSKGVGRLVVDKLVGSGTGVVALVRSEEAAAELNALDGVTAVIGDAFDYKAVEGAMDGCDAAMSTLGGGTVEEGKQRVDYEGNSNVIEAAGILGVTRVVLITSIGCGSSKEAAPPSVFEVLKDVLSAKERAENILIKYYTNTNWTIIRPGGLKSEPATGKAILTEDNMAIGSIHREDVAALAIQALTSPKTKQKILSAVDPEITSAANVEGRVVEAFALV</sequence>
<feature type="domain" description="NAD(P)-binding" evidence="2">
    <location>
        <begin position="60"/>
        <end position="249"/>
    </location>
</feature>
<dbReference type="InterPro" id="IPR036291">
    <property type="entry name" value="NAD(P)-bd_dom_sf"/>
</dbReference>
<dbReference type="AlphaFoldDB" id="A0A7S2UDM5"/>
<evidence type="ECO:0000256" key="1">
    <source>
        <dbReference type="SAM" id="SignalP"/>
    </source>
</evidence>
<feature type="signal peptide" evidence="1">
    <location>
        <begin position="1"/>
        <end position="19"/>
    </location>
</feature>
<accession>A0A7S2UDM5</accession>
<evidence type="ECO:0000259" key="2">
    <source>
        <dbReference type="Pfam" id="PF13460"/>
    </source>
</evidence>
<proteinExistence type="predicted"/>
<reference evidence="3" key="1">
    <citation type="submission" date="2021-01" db="EMBL/GenBank/DDBJ databases">
        <authorList>
            <person name="Corre E."/>
            <person name="Pelletier E."/>
            <person name="Niang G."/>
            <person name="Scheremetjew M."/>
            <person name="Finn R."/>
            <person name="Kale V."/>
            <person name="Holt S."/>
            <person name="Cochrane G."/>
            <person name="Meng A."/>
            <person name="Brown T."/>
            <person name="Cohen L."/>
        </authorList>
    </citation>
    <scope>NUCLEOTIDE SEQUENCE</scope>
    <source>
        <strain evidence="3">CCMP2084</strain>
    </source>
</reference>
<dbReference type="PANTHER" id="PTHR15020">
    <property type="entry name" value="FLAVIN REDUCTASE-RELATED"/>
    <property type="match status" value="1"/>
</dbReference>
<feature type="chain" id="PRO_5031462102" description="NAD(P)-binding domain-containing protein" evidence="1">
    <location>
        <begin position="20"/>
        <end position="280"/>
    </location>
</feature>
<dbReference type="CDD" id="cd05243">
    <property type="entry name" value="SDR_a5"/>
    <property type="match status" value="1"/>
</dbReference>